<reference evidence="4 5" key="1">
    <citation type="submission" date="2016-10" db="EMBL/GenBank/DDBJ databases">
        <authorList>
            <person name="de Groot N.N."/>
        </authorList>
    </citation>
    <scope>NUCLEOTIDE SEQUENCE [LARGE SCALE GENOMIC DNA]</scope>
    <source>
        <strain evidence="4 5">DSM 25186</strain>
    </source>
</reference>
<evidence type="ECO:0000313" key="4">
    <source>
        <dbReference type="EMBL" id="SDL07182.1"/>
    </source>
</evidence>
<evidence type="ECO:0000313" key="5">
    <source>
        <dbReference type="Proteomes" id="UP000198510"/>
    </source>
</evidence>
<dbReference type="Proteomes" id="UP000198510">
    <property type="component" value="Unassembled WGS sequence"/>
</dbReference>
<dbReference type="PANTHER" id="PTHR30576">
    <property type="entry name" value="COLANIC BIOSYNTHESIS UDP-GLUCOSE LIPID CARRIER TRANSFERASE"/>
    <property type="match status" value="1"/>
</dbReference>
<organism evidence="4 5">
    <name type="scientific">Catalinimonas alkaloidigena</name>
    <dbReference type="NCBI Taxonomy" id="1075417"/>
    <lineage>
        <taxon>Bacteria</taxon>
        <taxon>Pseudomonadati</taxon>
        <taxon>Bacteroidota</taxon>
        <taxon>Cytophagia</taxon>
        <taxon>Cytophagales</taxon>
        <taxon>Catalimonadaceae</taxon>
        <taxon>Catalinimonas</taxon>
    </lineage>
</organism>
<feature type="domain" description="Bacterial sugar transferase" evidence="3">
    <location>
        <begin position="146"/>
        <end position="335"/>
    </location>
</feature>
<name>A0A1G9H2T2_9BACT</name>
<dbReference type="SUPFAM" id="SSF52172">
    <property type="entry name" value="CheY-like"/>
    <property type="match status" value="1"/>
</dbReference>
<dbReference type="InterPro" id="IPR003362">
    <property type="entry name" value="Bact_transf"/>
</dbReference>
<keyword evidence="2" id="KW-0812">Transmembrane</keyword>
<keyword evidence="2" id="KW-1133">Transmembrane helix</keyword>
<accession>A0A1G9H2T2</accession>
<gene>
    <name evidence="4" type="ORF">SAMN05421823_104299</name>
</gene>
<dbReference type="GO" id="GO:0016780">
    <property type="term" value="F:phosphotransferase activity, for other substituted phosphate groups"/>
    <property type="evidence" value="ECO:0007669"/>
    <property type="project" value="TreeGrafter"/>
</dbReference>
<dbReference type="AlphaFoldDB" id="A0A1G9H2T2"/>
<dbReference type="Pfam" id="PF02397">
    <property type="entry name" value="Bac_transf"/>
    <property type="match status" value="1"/>
</dbReference>
<evidence type="ECO:0000259" key="3">
    <source>
        <dbReference type="Pfam" id="PF02397"/>
    </source>
</evidence>
<dbReference type="STRING" id="1075417.SAMN05421823_104299"/>
<sequence>MTDPNYLLLVGADRNGLAPGLESLGYRLVSLYNATQALHWLTDQVAAQWPLPQAVLCDDQLPDGNARSLFEHVQQAGLTAHLKFIVASPGSSVEATTDLLAAGIDAMLLDPITAEKVHERLQQLAHAQPTLAPPPSAYHAALPRTKRLFDMLFALLALLLLLPMLLLIALIIKLESRGPVFYVAKRVGRHYQTFNFYKFRTMRKDADAQRQQLMALNQYQGSFFKLKNDPRVTRFGAFLRNYSLDELPQLLNVLLGDMSLIGNRPLPLYEAESLTTDEYATRFFAPAGITGLWQVTRRGHADMSDHERRQLDNQYAQETSFFLDLKIFLKTFNAIKQKESV</sequence>
<proteinExistence type="inferred from homology"/>
<evidence type="ECO:0000256" key="1">
    <source>
        <dbReference type="ARBA" id="ARBA00006464"/>
    </source>
</evidence>
<dbReference type="RefSeq" id="WP_176956017.1">
    <property type="nucleotide sequence ID" value="NZ_FNFO01000004.1"/>
</dbReference>
<dbReference type="Gene3D" id="3.40.50.2300">
    <property type="match status" value="1"/>
</dbReference>
<keyword evidence="2" id="KW-0472">Membrane</keyword>
<dbReference type="InterPro" id="IPR011006">
    <property type="entry name" value="CheY-like_superfamily"/>
</dbReference>
<feature type="transmembrane region" description="Helical" evidence="2">
    <location>
        <begin position="152"/>
        <end position="172"/>
    </location>
</feature>
<comment type="similarity">
    <text evidence="1">Belongs to the bacterial sugar transferase family.</text>
</comment>
<keyword evidence="5" id="KW-1185">Reference proteome</keyword>
<dbReference type="PANTHER" id="PTHR30576:SF0">
    <property type="entry name" value="UNDECAPRENYL-PHOSPHATE N-ACETYLGALACTOSAMINYL 1-PHOSPHATE TRANSFERASE-RELATED"/>
    <property type="match status" value="1"/>
</dbReference>
<protein>
    <submittedName>
        <fullName evidence="4">Sugar transferase involved in LPS biosynthesis (Colanic, teichoic acid)</fullName>
    </submittedName>
</protein>
<dbReference type="EMBL" id="FNFO01000004">
    <property type="protein sequence ID" value="SDL07182.1"/>
    <property type="molecule type" value="Genomic_DNA"/>
</dbReference>
<keyword evidence="4" id="KW-0808">Transferase</keyword>
<evidence type="ECO:0000256" key="2">
    <source>
        <dbReference type="SAM" id="Phobius"/>
    </source>
</evidence>